<dbReference type="InParanoid" id="G8YJT2"/>
<keyword evidence="11" id="KW-1185">Reference proteome</keyword>
<dbReference type="GO" id="GO:0042276">
    <property type="term" value="P:error-prone translesion synthesis"/>
    <property type="evidence" value="ECO:0007669"/>
    <property type="project" value="TreeGrafter"/>
</dbReference>
<evidence type="ECO:0000313" key="9">
    <source>
        <dbReference type="EMBL" id="CCE79812.1"/>
    </source>
</evidence>
<dbReference type="FunCoup" id="G8YJT2">
    <property type="interactions" value="1279"/>
</dbReference>
<reference evidence="9" key="1">
    <citation type="submission" date="2011-10" db="EMBL/GenBank/DDBJ databases">
        <authorList>
            <person name="Genoscope - CEA"/>
        </authorList>
    </citation>
    <scope>NUCLEOTIDE SEQUENCE</scope>
</reference>
<keyword evidence="6" id="KW-0539">Nucleus</keyword>
<dbReference type="OrthoDB" id="10254730at2759"/>
<dbReference type="Proteomes" id="UP000005222">
    <property type="component" value="Chromosome H"/>
</dbReference>
<organism evidence="9 11">
    <name type="scientific">Pichia sorbitophila (strain ATCC MYA-4447 / BCRC 22081 / CBS 7064 / NBRC 10061 / NRRL Y-12695)</name>
    <name type="common">Hybrid yeast</name>
    <dbReference type="NCBI Taxonomy" id="559304"/>
    <lineage>
        <taxon>Eukaryota</taxon>
        <taxon>Fungi</taxon>
        <taxon>Dikarya</taxon>
        <taxon>Ascomycota</taxon>
        <taxon>Saccharomycotina</taxon>
        <taxon>Pichiomycetes</taxon>
        <taxon>Debaryomycetaceae</taxon>
        <taxon>Millerozyma</taxon>
    </lineage>
</organism>
<name>G8YJT2_PICSO</name>
<dbReference type="GO" id="GO:0003677">
    <property type="term" value="F:DNA binding"/>
    <property type="evidence" value="ECO:0007669"/>
    <property type="project" value="UniProtKB-KW"/>
</dbReference>
<evidence type="ECO:0000256" key="4">
    <source>
        <dbReference type="ARBA" id="ARBA00022705"/>
    </source>
</evidence>
<dbReference type="EMBL" id="FO082053">
    <property type="protein sequence ID" value="CCE79812.1"/>
    <property type="molecule type" value="Genomic_DNA"/>
</dbReference>
<dbReference type="STRING" id="559304.G8YJT2"/>
<comment type="similarity">
    <text evidence="2">Belongs to the DNA polymerase epsilon subunit B family.</text>
</comment>
<dbReference type="PANTHER" id="PTHR12708:SF0">
    <property type="entry name" value="DNA POLYMERASE EPSILON SUBUNIT 2"/>
    <property type="match status" value="1"/>
</dbReference>
<proteinExistence type="inferred from homology"/>
<dbReference type="EMBL" id="FO082052">
    <property type="protein sequence ID" value="CCE80577.1"/>
    <property type="molecule type" value="Genomic_DNA"/>
</dbReference>
<dbReference type="InterPro" id="IPR007185">
    <property type="entry name" value="DNA_pol_a/d/e_bsu"/>
</dbReference>
<comment type="subcellular location">
    <subcellularLocation>
        <location evidence="1">Nucleus</location>
    </subcellularLocation>
</comment>
<evidence type="ECO:0000313" key="11">
    <source>
        <dbReference type="Proteomes" id="UP000005222"/>
    </source>
</evidence>
<dbReference type="InterPro" id="IPR016266">
    <property type="entry name" value="POLE2"/>
</dbReference>
<dbReference type="PANTHER" id="PTHR12708">
    <property type="entry name" value="DNA POLYMERASE EPSILON SUBUNIT B"/>
    <property type="match status" value="1"/>
</dbReference>
<evidence type="ECO:0000313" key="10">
    <source>
        <dbReference type="EMBL" id="CCE80577.1"/>
    </source>
</evidence>
<reference evidence="11" key="2">
    <citation type="journal article" date="2012" name="G3 (Bethesda)">
        <title>Pichia sorbitophila, an interspecies yeast hybrid reveals early steps of genome resolution following polyploidization.</title>
        <authorList>
            <person name="Leh Louis V."/>
            <person name="Despons L."/>
            <person name="Friedrich A."/>
            <person name="Martin T."/>
            <person name="Durrens P."/>
            <person name="Casaregola S."/>
            <person name="Neuveglise C."/>
            <person name="Fairhead C."/>
            <person name="Marck C."/>
            <person name="Cruz J.A."/>
            <person name="Straub M.L."/>
            <person name="Kugler V."/>
            <person name="Sacerdot C."/>
            <person name="Uzunov Z."/>
            <person name="Thierry A."/>
            <person name="Weiss S."/>
            <person name="Bleykasten C."/>
            <person name="De Montigny J."/>
            <person name="Jacques N."/>
            <person name="Jung P."/>
            <person name="Lemaire M."/>
            <person name="Mallet S."/>
            <person name="Morel G."/>
            <person name="Richard G.F."/>
            <person name="Sarkar A."/>
            <person name="Savel G."/>
            <person name="Schacherer J."/>
            <person name="Seret M.L."/>
            <person name="Talla E."/>
            <person name="Samson G."/>
            <person name="Jubin C."/>
            <person name="Poulain J."/>
            <person name="Vacherie B."/>
            <person name="Barbe V."/>
            <person name="Pelletier E."/>
            <person name="Sherman D.J."/>
            <person name="Westhof E."/>
            <person name="Weissenbach J."/>
            <person name="Baret P.V."/>
            <person name="Wincker P."/>
            <person name="Gaillardin C."/>
            <person name="Dujon B."/>
            <person name="Souciet J.L."/>
        </authorList>
    </citation>
    <scope>NUCLEOTIDE SEQUENCE [LARGE SCALE GENOMIC DNA]</scope>
    <source>
        <strain evidence="11">ATCC MYA-4447 / BCRC 22081 / CBS 7064 / NBRC 10061 / NRRL Y-12695</strain>
    </source>
</reference>
<accession>G8YJT2</accession>
<gene>
    <name evidence="9" type="primary">Piso0_002903</name>
    <name evidence="9" type="ORF">GNLVRS01_PISO0G00556g</name>
    <name evidence="10" type="ORF">GNLVRS01_PISO0H00557g</name>
</gene>
<evidence type="ECO:0000259" key="8">
    <source>
        <dbReference type="Pfam" id="PF04042"/>
    </source>
</evidence>
<dbReference type="Pfam" id="PF04042">
    <property type="entry name" value="DNA_pol_E_B"/>
    <property type="match status" value="1"/>
</dbReference>
<dbReference type="GO" id="GO:0008622">
    <property type="term" value="C:epsilon DNA polymerase complex"/>
    <property type="evidence" value="ECO:0007669"/>
    <property type="project" value="InterPro"/>
</dbReference>
<evidence type="ECO:0000256" key="2">
    <source>
        <dbReference type="ARBA" id="ARBA00009560"/>
    </source>
</evidence>
<dbReference type="Proteomes" id="UP000005222">
    <property type="component" value="Chromosome G"/>
</dbReference>
<evidence type="ECO:0000256" key="7">
    <source>
        <dbReference type="ARBA" id="ARBA00032930"/>
    </source>
</evidence>
<evidence type="ECO:0000256" key="6">
    <source>
        <dbReference type="ARBA" id="ARBA00023242"/>
    </source>
</evidence>
<evidence type="ECO:0000256" key="5">
    <source>
        <dbReference type="ARBA" id="ARBA00023125"/>
    </source>
</evidence>
<evidence type="ECO:0000256" key="3">
    <source>
        <dbReference type="ARBA" id="ARBA00016011"/>
    </source>
</evidence>
<evidence type="ECO:0000256" key="1">
    <source>
        <dbReference type="ARBA" id="ARBA00004123"/>
    </source>
</evidence>
<feature type="domain" description="DNA polymerase alpha/delta/epsilon subunit B" evidence="8">
    <location>
        <begin position="355"/>
        <end position="612"/>
    </location>
</feature>
<sequence length="658" mass="74846">MEKRTALPISLQPSNLRPIAYRILSKKHGLNIQTDALQVLTETVGSKFGSEWKGSESLQFLEDIAKVWKIQDRGLFVDGTGLKAVIKELTYKDGGSVSFKATRQDTLVDDPVNVEIGFDELKWNDFFRFINPDKQPNYFFDHQRKQFSLIPTPSSKLTFQTKNAVSYFNRRYHLIRDRLSRNSSFQKPSFSSISSIQKSVSNQINELTLIKNVLGRDGSKFLLFGLLSQDAEGNYILEDSSDYIILNLKQAYKSSDCFYCLGMFVIVEGIYSATTNVSTNSNVISGCFYVNYLGHPPAERREVSLEAYGNLDFMGINRDIEDTHISSSHIFRINKNLRKKLLSMEKENVEHKLLILGSDCFLDNAKFMEGLKKLLSKIEDSIIENSDNAPLALVLMGSFTSRPLTPTDSSTATISNSEDYKNGFDNLASILSKFKNIVSRTKIVLIPGPHDPWQALYTLGSSNLNIFPQFSIPKIFLNRLEKLLPKGNLIIGWNPIRVNYLTQEIVIFKDNLYEKLKRNDIVFESDIQREVEKVEKEKEKERISHGKISLDDIDTNQPHVSYKTRQARKMVKALLDQGTLQPFLSNLKIINTACDYALRMEPLPSVVILSDSSFPNVSVTYNGCKVINITKAMGSSRKITYAEYFTSTRQIDFSDLYF</sequence>
<keyword evidence="4" id="KW-0235">DNA replication</keyword>
<dbReference type="eggNOG" id="KOG3818">
    <property type="taxonomic scope" value="Eukaryota"/>
</dbReference>
<dbReference type="AlphaFoldDB" id="G8YJT2"/>
<dbReference type="HOGENOM" id="CLU_010628_1_0_1"/>
<dbReference type="GO" id="GO:0006261">
    <property type="term" value="P:DNA-templated DNA replication"/>
    <property type="evidence" value="ECO:0007669"/>
    <property type="project" value="InterPro"/>
</dbReference>
<keyword evidence="5" id="KW-0238">DNA-binding</keyword>
<protein>
    <recommendedName>
        <fullName evidence="3">DNA polymerase epsilon subunit B</fullName>
    </recommendedName>
    <alternativeName>
        <fullName evidence="7">DNA polymerase II subunit 2</fullName>
    </alternativeName>
</protein>